<dbReference type="InterPro" id="IPR007811">
    <property type="entry name" value="RPC4"/>
</dbReference>
<evidence type="ECO:0000313" key="6">
    <source>
        <dbReference type="EMBL" id="OJJ51204.1"/>
    </source>
</evidence>
<reference evidence="7" key="1">
    <citation type="journal article" date="2017" name="Genome Biol.">
        <title>Comparative genomics reveals high biological diversity and specific adaptations in the industrially and medically important fungal genus Aspergillus.</title>
        <authorList>
            <person name="de Vries R.P."/>
            <person name="Riley R."/>
            <person name="Wiebenga A."/>
            <person name="Aguilar-Osorio G."/>
            <person name="Amillis S."/>
            <person name="Uchima C.A."/>
            <person name="Anderluh G."/>
            <person name="Asadollahi M."/>
            <person name="Askin M."/>
            <person name="Barry K."/>
            <person name="Battaglia E."/>
            <person name="Bayram O."/>
            <person name="Benocci T."/>
            <person name="Braus-Stromeyer S.A."/>
            <person name="Caldana C."/>
            <person name="Canovas D."/>
            <person name="Cerqueira G.C."/>
            <person name="Chen F."/>
            <person name="Chen W."/>
            <person name="Choi C."/>
            <person name="Clum A."/>
            <person name="Dos Santos R.A."/>
            <person name="Damasio A.R."/>
            <person name="Diallinas G."/>
            <person name="Emri T."/>
            <person name="Fekete E."/>
            <person name="Flipphi M."/>
            <person name="Freyberg S."/>
            <person name="Gallo A."/>
            <person name="Gournas C."/>
            <person name="Habgood R."/>
            <person name="Hainaut M."/>
            <person name="Harispe M.L."/>
            <person name="Henrissat B."/>
            <person name="Hilden K.S."/>
            <person name="Hope R."/>
            <person name="Hossain A."/>
            <person name="Karabika E."/>
            <person name="Karaffa L."/>
            <person name="Karanyi Z."/>
            <person name="Krasevec N."/>
            <person name="Kuo A."/>
            <person name="Kusch H."/>
            <person name="LaButti K."/>
            <person name="Lagendijk E.L."/>
            <person name="Lapidus A."/>
            <person name="Levasseur A."/>
            <person name="Lindquist E."/>
            <person name="Lipzen A."/>
            <person name="Logrieco A.F."/>
            <person name="MacCabe A."/>
            <person name="Maekelae M.R."/>
            <person name="Malavazi I."/>
            <person name="Melin P."/>
            <person name="Meyer V."/>
            <person name="Mielnichuk N."/>
            <person name="Miskei M."/>
            <person name="Molnar A.P."/>
            <person name="Mule G."/>
            <person name="Ngan C.Y."/>
            <person name="Orejas M."/>
            <person name="Orosz E."/>
            <person name="Ouedraogo J.P."/>
            <person name="Overkamp K.M."/>
            <person name="Park H.-S."/>
            <person name="Perrone G."/>
            <person name="Piumi F."/>
            <person name="Punt P.J."/>
            <person name="Ram A.F."/>
            <person name="Ramon A."/>
            <person name="Rauscher S."/>
            <person name="Record E."/>
            <person name="Riano-Pachon D.M."/>
            <person name="Robert V."/>
            <person name="Roehrig J."/>
            <person name="Ruller R."/>
            <person name="Salamov A."/>
            <person name="Salih N.S."/>
            <person name="Samson R.A."/>
            <person name="Sandor E."/>
            <person name="Sanguinetti M."/>
            <person name="Schuetze T."/>
            <person name="Sepcic K."/>
            <person name="Shelest E."/>
            <person name="Sherlock G."/>
            <person name="Sophianopoulou V."/>
            <person name="Squina F.M."/>
            <person name="Sun H."/>
            <person name="Susca A."/>
            <person name="Todd R.B."/>
            <person name="Tsang A."/>
            <person name="Unkles S.E."/>
            <person name="van de Wiele N."/>
            <person name="van Rossen-Uffink D."/>
            <person name="Oliveira J.V."/>
            <person name="Vesth T.C."/>
            <person name="Visser J."/>
            <person name="Yu J.-H."/>
            <person name="Zhou M."/>
            <person name="Andersen M.R."/>
            <person name="Archer D.B."/>
            <person name="Baker S.E."/>
            <person name="Benoit I."/>
            <person name="Brakhage A.A."/>
            <person name="Braus G.H."/>
            <person name="Fischer R."/>
            <person name="Frisvad J.C."/>
            <person name="Goldman G.H."/>
            <person name="Houbraken J."/>
            <person name="Oakley B."/>
            <person name="Pocsi I."/>
            <person name="Scazzocchio C."/>
            <person name="Seiboth B."/>
            <person name="vanKuyk P.A."/>
            <person name="Wortman J."/>
            <person name="Dyer P.S."/>
            <person name="Grigoriev I.V."/>
        </authorList>
    </citation>
    <scope>NUCLEOTIDE SEQUENCE [LARGE SCALE GENOMIC DNA]</scope>
    <source>
        <strain evidence="7">CBS 506.65</strain>
    </source>
</reference>
<dbReference type="VEuPathDB" id="FungiDB:ASPZODRAFT_127227"/>
<feature type="compositionally biased region" description="Acidic residues" evidence="5">
    <location>
        <begin position="434"/>
        <end position="448"/>
    </location>
</feature>
<feature type="compositionally biased region" description="Basic residues" evidence="5">
    <location>
        <begin position="1"/>
        <end position="12"/>
    </location>
</feature>
<proteinExistence type="predicted"/>
<dbReference type="Pfam" id="PF05132">
    <property type="entry name" value="RNA_pol_Rpc4"/>
    <property type="match status" value="1"/>
</dbReference>
<dbReference type="PANTHER" id="PTHR13408">
    <property type="entry name" value="DNA-DIRECTED RNA POLYMERASE III"/>
    <property type="match status" value="1"/>
</dbReference>
<organism evidence="6 7">
    <name type="scientific">Penicilliopsis zonata CBS 506.65</name>
    <dbReference type="NCBI Taxonomy" id="1073090"/>
    <lineage>
        <taxon>Eukaryota</taxon>
        <taxon>Fungi</taxon>
        <taxon>Dikarya</taxon>
        <taxon>Ascomycota</taxon>
        <taxon>Pezizomycotina</taxon>
        <taxon>Eurotiomycetes</taxon>
        <taxon>Eurotiomycetidae</taxon>
        <taxon>Eurotiales</taxon>
        <taxon>Aspergillaceae</taxon>
        <taxon>Penicilliopsis</taxon>
    </lineage>
</organism>
<evidence type="ECO:0000313" key="7">
    <source>
        <dbReference type="Proteomes" id="UP000184188"/>
    </source>
</evidence>
<feature type="region of interest" description="Disordered" evidence="5">
    <location>
        <begin position="257"/>
        <end position="328"/>
    </location>
</feature>
<keyword evidence="7" id="KW-1185">Reference proteome</keyword>
<evidence type="ECO:0008006" key="8">
    <source>
        <dbReference type="Google" id="ProtNLM"/>
    </source>
</evidence>
<feature type="compositionally biased region" description="Gly residues" evidence="5">
    <location>
        <begin position="145"/>
        <end position="156"/>
    </location>
</feature>
<evidence type="ECO:0000256" key="5">
    <source>
        <dbReference type="SAM" id="MobiDB-lite"/>
    </source>
</evidence>
<keyword evidence="3" id="KW-0804">Transcription</keyword>
<name>A0A1L9SVP1_9EURO</name>
<feature type="compositionally biased region" description="Polar residues" evidence="5">
    <location>
        <begin position="469"/>
        <end position="478"/>
    </location>
</feature>
<sequence length="615" mass="66285">MPPKAAPRRTATRRQPAPEPEAGTAASSTSGAVDPVGQNESVTPSEGGSRPASTRPPVQRLQSLKKRTPAGSIAPATKKQPSALGGGPAGDGSTTKPTLKYQPKAVMRRSKEEREALEKLEAERNRERLAEVAAIRRGRGDGGRGAHGRGGQGGRGGARRGRGGIFSVDSSRASSMSRRSRSIIDAGGAGGRGGEDYSSDEDREGLRISIDEINLESDSEDDYGDSKKGKMAARNSYGGVRALRPIRVERYEHEERVVSVNMESSTTSKPAEETAEEEADPEDLTAEDDNTLFVEQDAPDDTHVKQEPADGDEVMTDDIPHADDTIITDDGFLPEQTVKVRRKLQAKEAPAPAPATVTIAAAPTKKKKDPRDLLRTKEELEEYDRHLEDLDAVKDLLYFEPKEPAPATVTTEKSKSPVEAGGEGDKGEDKTGEKEEEEKEEEETEEEPTNEKLAGQLFLMQFPPMTPNLVVSGSTNEQPGDREAEPRSTQPGPLGGVKREQQDGDDDALEVTGESVGAPPHESSKIVTATNRQLHAGRVGKLNVHASGRVTMDWGGISFELDRATAVGFLQEALIVSAPSHDLTTGEVMPDEKRVWAMGQLSGKFTVMPNWEEIL</sequence>
<evidence type="ECO:0000256" key="3">
    <source>
        <dbReference type="ARBA" id="ARBA00023163"/>
    </source>
</evidence>
<protein>
    <recommendedName>
        <fullName evidence="8">DNA-directed RNA polymerase III RPC4</fullName>
    </recommendedName>
</protein>
<comment type="subcellular location">
    <subcellularLocation>
        <location evidence="1">Nucleus</location>
    </subcellularLocation>
</comment>
<feature type="region of interest" description="Disordered" evidence="5">
    <location>
        <begin position="403"/>
        <end position="452"/>
    </location>
</feature>
<dbReference type="GO" id="GO:0003677">
    <property type="term" value="F:DNA binding"/>
    <property type="evidence" value="ECO:0007669"/>
    <property type="project" value="InterPro"/>
</dbReference>
<dbReference type="RefSeq" id="XP_022585714.1">
    <property type="nucleotide sequence ID" value="XM_022721688.1"/>
</dbReference>
<dbReference type="GeneID" id="34608153"/>
<evidence type="ECO:0000256" key="1">
    <source>
        <dbReference type="ARBA" id="ARBA00004123"/>
    </source>
</evidence>
<feature type="compositionally biased region" description="Low complexity" evidence="5">
    <location>
        <begin position="20"/>
        <end position="32"/>
    </location>
</feature>
<keyword evidence="4" id="KW-0539">Nucleus</keyword>
<dbReference type="Proteomes" id="UP000184188">
    <property type="component" value="Unassembled WGS sequence"/>
</dbReference>
<dbReference type="AlphaFoldDB" id="A0A1L9SVP1"/>
<feature type="region of interest" description="Disordered" evidence="5">
    <location>
        <begin position="344"/>
        <end position="377"/>
    </location>
</feature>
<feature type="compositionally biased region" description="Low complexity" evidence="5">
    <location>
        <begin position="347"/>
        <end position="363"/>
    </location>
</feature>
<dbReference type="GO" id="GO:0005666">
    <property type="term" value="C:RNA polymerase III complex"/>
    <property type="evidence" value="ECO:0007669"/>
    <property type="project" value="InterPro"/>
</dbReference>
<accession>A0A1L9SVP1</accession>
<dbReference type="STRING" id="1073090.A0A1L9SVP1"/>
<dbReference type="EMBL" id="KV878336">
    <property type="protein sequence ID" value="OJJ51204.1"/>
    <property type="molecule type" value="Genomic_DNA"/>
</dbReference>
<feature type="region of interest" description="Disordered" evidence="5">
    <location>
        <begin position="1"/>
        <end position="232"/>
    </location>
</feature>
<evidence type="ECO:0000256" key="2">
    <source>
        <dbReference type="ARBA" id="ARBA00022478"/>
    </source>
</evidence>
<feature type="compositionally biased region" description="Basic and acidic residues" evidence="5">
    <location>
        <begin position="109"/>
        <end position="130"/>
    </location>
</feature>
<gene>
    <name evidence="6" type="ORF">ASPZODRAFT_127227</name>
</gene>
<dbReference type="PANTHER" id="PTHR13408:SF0">
    <property type="entry name" value="DNA-DIRECTED RNA POLYMERASE III SUBUNIT RPC4"/>
    <property type="match status" value="1"/>
</dbReference>
<feature type="compositionally biased region" description="Acidic residues" evidence="5">
    <location>
        <begin position="213"/>
        <end position="223"/>
    </location>
</feature>
<evidence type="ECO:0000256" key="4">
    <source>
        <dbReference type="ARBA" id="ARBA00023242"/>
    </source>
</evidence>
<keyword evidence="2" id="KW-0240">DNA-directed RNA polymerase</keyword>
<dbReference type="OrthoDB" id="5836119at2759"/>
<feature type="region of interest" description="Disordered" evidence="5">
    <location>
        <begin position="465"/>
        <end position="526"/>
    </location>
</feature>
<feature type="compositionally biased region" description="Basic and acidic residues" evidence="5">
    <location>
        <begin position="423"/>
        <end position="433"/>
    </location>
</feature>
<feature type="compositionally biased region" description="Acidic residues" evidence="5">
    <location>
        <begin position="273"/>
        <end position="290"/>
    </location>
</feature>
<dbReference type="GO" id="GO:0042797">
    <property type="term" value="P:tRNA transcription by RNA polymerase III"/>
    <property type="evidence" value="ECO:0007669"/>
    <property type="project" value="TreeGrafter"/>
</dbReference>
<feature type="compositionally biased region" description="Low complexity" evidence="5">
    <location>
        <begin position="258"/>
        <end position="269"/>
    </location>
</feature>